<proteinExistence type="predicted"/>
<name>A0A967AY87_9FLAO</name>
<dbReference type="AlphaFoldDB" id="A0A967AY87"/>
<protein>
    <recommendedName>
        <fullName evidence="4">Cytochrome oxidase complex assembly protein 1</fullName>
    </recommendedName>
</protein>
<dbReference type="InterPro" id="IPR014807">
    <property type="entry name" value="Coa1"/>
</dbReference>
<gene>
    <name evidence="2" type="ORF">FK220_005405</name>
</gene>
<reference evidence="2" key="2">
    <citation type="submission" date="2020-03" db="EMBL/GenBank/DDBJ databases">
        <title>Flavobacteriaceae bacterium strain TP-CH-4, a member of the family Flavobacteriaceae isolated from a deep-sea seamount.</title>
        <authorList>
            <person name="Zhang D.-C."/>
        </authorList>
    </citation>
    <scope>NUCLEOTIDE SEQUENCE</scope>
    <source>
        <strain evidence="2">TP-CH-4</strain>
    </source>
</reference>
<reference evidence="2" key="1">
    <citation type="submission" date="2019-07" db="EMBL/GenBank/DDBJ databases">
        <authorList>
            <person name="De-Chao Zhang Q."/>
        </authorList>
    </citation>
    <scope>NUCLEOTIDE SEQUENCE</scope>
    <source>
        <strain evidence="2">TP-CH-4</strain>
    </source>
</reference>
<sequence length="144" mass="15996">MNNELVPRPNWWKRNWKWALPIGGCLTMAILIAVFIGSVFYGITSVFEGSDPYEYALEKVNEDERLIRLLGSPIAKDGMIQGNLSYRNGNGKADMGIPISGPNGDGILYIKASSVGDDWTYHEIRVELSGNESIDLLKEASVQF</sequence>
<comment type="caution">
    <text evidence="2">The sequence shown here is derived from an EMBL/GenBank/DDBJ whole genome shotgun (WGS) entry which is preliminary data.</text>
</comment>
<feature type="transmembrane region" description="Helical" evidence="1">
    <location>
        <begin position="20"/>
        <end position="43"/>
    </location>
</feature>
<evidence type="ECO:0000313" key="3">
    <source>
        <dbReference type="Proteomes" id="UP000707206"/>
    </source>
</evidence>
<dbReference type="EMBL" id="VIKU02000001">
    <property type="protein sequence ID" value="NHF58766.1"/>
    <property type="molecule type" value="Genomic_DNA"/>
</dbReference>
<keyword evidence="1" id="KW-0472">Membrane</keyword>
<organism evidence="2 3">
    <name type="scientific">Pelagihabitans pacificus</name>
    <dbReference type="NCBI Taxonomy" id="2696054"/>
    <lineage>
        <taxon>Bacteria</taxon>
        <taxon>Pseudomonadati</taxon>
        <taxon>Bacteroidota</taxon>
        <taxon>Flavobacteriia</taxon>
        <taxon>Flavobacteriales</taxon>
        <taxon>Flavobacteriaceae</taxon>
        <taxon>Pelagihabitans</taxon>
    </lineage>
</organism>
<dbReference type="RefSeq" id="WP_152573237.1">
    <property type="nucleotide sequence ID" value="NZ_VIKU02000001.1"/>
</dbReference>
<keyword evidence="1" id="KW-0812">Transmembrane</keyword>
<keyword evidence="1" id="KW-1133">Transmembrane helix</keyword>
<accession>A0A967AY87</accession>
<evidence type="ECO:0008006" key="4">
    <source>
        <dbReference type="Google" id="ProtNLM"/>
    </source>
</evidence>
<evidence type="ECO:0000313" key="2">
    <source>
        <dbReference type="EMBL" id="NHF58766.1"/>
    </source>
</evidence>
<dbReference type="Proteomes" id="UP000707206">
    <property type="component" value="Unassembled WGS sequence"/>
</dbReference>
<evidence type="ECO:0000256" key="1">
    <source>
        <dbReference type="SAM" id="Phobius"/>
    </source>
</evidence>
<dbReference type="Pfam" id="PF08695">
    <property type="entry name" value="Coa1"/>
    <property type="match status" value="1"/>
</dbReference>
<keyword evidence="3" id="KW-1185">Reference proteome</keyword>